<feature type="region of interest" description="Disordered" evidence="1">
    <location>
        <begin position="80"/>
        <end position="197"/>
    </location>
</feature>
<comment type="caution">
    <text evidence="2">The sequence shown here is derived from an EMBL/GenBank/DDBJ whole genome shotgun (WGS) entry which is preliminary data.</text>
</comment>
<reference evidence="2" key="1">
    <citation type="submission" date="2021-05" db="EMBL/GenBank/DDBJ databases">
        <authorList>
            <person name="Stam R."/>
        </authorList>
    </citation>
    <scope>NUCLEOTIDE SEQUENCE</scope>
    <source>
        <strain evidence="2">CS162</strain>
    </source>
</reference>
<dbReference type="AlphaFoldDB" id="A0A8J2IBB6"/>
<dbReference type="Proteomes" id="UP000676310">
    <property type="component" value="Unassembled WGS sequence"/>
</dbReference>
<dbReference type="EMBL" id="CAJRGZ010000019">
    <property type="protein sequence ID" value="CAG5162249.1"/>
    <property type="molecule type" value="Genomic_DNA"/>
</dbReference>
<dbReference type="RefSeq" id="XP_043169742.1">
    <property type="nucleotide sequence ID" value="XM_043313807.1"/>
</dbReference>
<feature type="compositionally biased region" description="Basic and acidic residues" evidence="1">
    <location>
        <begin position="107"/>
        <end position="122"/>
    </location>
</feature>
<dbReference type="OrthoDB" id="3687706at2759"/>
<dbReference type="GeneID" id="67018047"/>
<keyword evidence="3" id="KW-1185">Reference proteome</keyword>
<gene>
    <name evidence="2" type="ORF">ALTATR162_LOCUS6186</name>
</gene>
<proteinExistence type="predicted"/>
<name>A0A8J2IBB6_9PLEO</name>
<organism evidence="2 3">
    <name type="scientific">Alternaria atra</name>
    <dbReference type="NCBI Taxonomy" id="119953"/>
    <lineage>
        <taxon>Eukaryota</taxon>
        <taxon>Fungi</taxon>
        <taxon>Dikarya</taxon>
        <taxon>Ascomycota</taxon>
        <taxon>Pezizomycotina</taxon>
        <taxon>Dothideomycetes</taxon>
        <taxon>Pleosporomycetidae</taxon>
        <taxon>Pleosporales</taxon>
        <taxon>Pleosporineae</taxon>
        <taxon>Pleosporaceae</taxon>
        <taxon>Alternaria</taxon>
        <taxon>Alternaria sect. Ulocladioides</taxon>
    </lineage>
</organism>
<evidence type="ECO:0000256" key="1">
    <source>
        <dbReference type="SAM" id="MobiDB-lite"/>
    </source>
</evidence>
<evidence type="ECO:0000313" key="3">
    <source>
        <dbReference type="Proteomes" id="UP000676310"/>
    </source>
</evidence>
<sequence length="384" mass="41843">MPPPRGRTQKAPIVDISDSSSQASEDNVPPTEPNLKKNRVILHYAAENPDKPDAKMNGPYGMFSQCSPLSLPVPAKTLAKRKRATKYKEVSGNSKRKTAAETLADNKISEKNEISRKEREESPLFEPTNGWQEDGDADVEMLSPPSTPASSARTQSLKGTERITATTRGNHSKRSIVVGSGSECSDSDSDSDTGSNIVVSIQSNSTPKISQNLLITSPLPGDISVIDEYLDILNKLASEAAAISAHKRIIVDFAKEEAAISLVIEDLPAEEKQHLATIAQACARRIHADMANPSIATDMLAIQAAIEKRNKEAEISRQSMPGIMAKREEELEARRLDACSRREAALLEWRTGPGSNTDSLLKVKEDLERQGGMAMAFELGRRME</sequence>
<accession>A0A8J2IBB6</accession>
<feature type="region of interest" description="Disordered" evidence="1">
    <location>
        <begin position="1"/>
        <end position="38"/>
    </location>
</feature>
<protein>
    <submittedName>
        <fullName evidence="2">Uncharacterized protein</fullName>
    </submittedName>
</protein>
<evidence type="ECO:0000313" key="2">
    <source>
        <dbReference type="EMBL" id="CAG5162249.1"/>
    </source>
</evidence>